<dbReference type="InterPro" id="IPR036291">
    <property type="entry name" value="NAD(P)-bd_dom_sf"/>
</dbReference>
<dbReference type="Proteomes" id="UP000255467">
    <property type="component" value="Unassembled WGS sequence"/>
</dbReference>
<dbReference type="EMBL" id="UGRY01000006">
    <property type="protein sequence ID" value="SUD49054.1"/>
    <property type="molecule type" value="Genomic_DNA"/>
</dbReference>
<evidence type="ECO:0000256" key="2">
    <source>
        <dbReference type="ARBA" id="ARBA00023027"/>
    </source>
</evidence>
<evidence type="ECO:0000313" key="4">
    <source>
        <dbReference type="EMBL" id="SUD49054.1"/>
    </source>
</evidence>
<evidence type="ECO:0000313" key="5">
    <source>
        <dbReference type="Proteomes" id="UP000255467"/>
    </source>
</evidence>
<dbReference type="SUPFAM" id="SSF51735">
    <property type="entry name" value="NAD(P)-binding Rossmann-fold domains"/>
    <property type="match status" value="1"/>
</dbReference>
<gene>
    <name evidence="4" type="primary">ghrA</name>
    <name evidence="4" type="ORF">NCTC1934_06404</name>
</gene>
<protein>
    <submittedName>
        <fullName evidence="4">Glyoxylate/hydroxypyruvate reductase A</fullName>
        <ecNumber evidence="4">1.1.1.79</ecNumber>
    </submittedName>
</protein>
<dbReference type="Gene3D" id="3.40.50.720">
    <property type="entry name" value="NAD(P)-binding Rossmann-like Domain"/>
    <property type="match status" value="2"/>
</dbReference>
<dbReference type="AlphaFoldDB" id="A0A379JL13"/>
<dbReference type="GO" id="GO:0051287">
    <property type="term" value="F:NAD binding"/>
    <property type="evidence" value="ECO:0007669"/>
    <property type="project" value="InterPro"/>
</dbReference>
<evidence type="ECO:0000259" key="3">
    <source>
        <dbReference type="Pfam" id="PF02826"/>
    </source>
</evidence>
<name>A0A379JL13_9NOCA</name>
<dbReference type="GO" id="GO:0030267">
    <property type="term" value="F:glyoxylate reductase (NADPH) activity"/>
    <property type="evidence" value="ECO:0007669"/>
    <property type="project" value="UniProtKB-EC"/>
</dbReference>
<keyword evidence="1 4" id="KW-0560">Oxidoreductase</keyword>
<organism evidence="4 5">
    <name type="scientific">Nocardia otitidiscaviarum</name>
    <dbReference type="NCBI Taxonomy" id="1823"/>
    <lineage>
        <taxon>Bacteria</taxon>
        <taxon>Bacillati</taxon>
        <taxon>Actinomycetota</taxon>
        <taxon>Actinomycetes</taxon>
        <taxon>Mycobacteriales</taxon>
        <taxon>Nocardiaceae</taxon>
        <taxon>Nocardia</taxon>
    </lineage>
</organism>
<evidence type="ECO:0000256" key="1">
    <source>
        <dbReference type="ARBA" id="ARBA00023002"/>
    </source>
</evidence>
<feature type="domain" description="D-isomer specific 2-hydroxyacid dehydrogenase NAD-binding" evidence="3">
    <location>
        <begin position="134"/>
        <end position="299"/>
    </location>
</feature>
<dbReference type="PANTHER" id="PTHR43333">
    <property type="entry name" value="2-HACID_DH_C DOMAIN-CONTAINING PROTEIN"/>
    <property type="match status" value="1"/>
</dbReference>
<dbReference type="InterPro" id="IPR006140">
    <property type="entry name" value="D-isomer_DH_NAD-bd"/>
</dbReference>
<proteinExistence type="predicted"/>
<dbReference type="EC" id="1.1.1.79" evidence="4"/>
<keyword evidence="4" id="KW-0670">Pyruvate</keyword>
<accession>A0A379JL13</accession>
<reference evidence="4 5" key="1">
    <citation type="submission" date="2018-06" db="EMBL/GenBank/DDBJ databases">
        <authorList>
            <consortium name="Pathogen Informatics"/>
            <person name="Doyle S."/>
        </authorList>
    </citation>
    <scope>NUCLEOTIDE SEQUENCE [LARGE SCALE GENOMIC DNA]</scope>
    <source>
        <strain evidence="4 5">NCTC1934</strain>
    </source>
</reference>
<keyword evidence="5" id="KW-1185">Reference proteome</keyword>
<dbReference type="PANTHER" id="PTHR43333:SF1">
    <property type="entry name" value="D-ISOMER SPECIFIC 2-HYDROXYACID DEHYDROGENASE NAD-BINDING DOMAIN-CONTAINING PROTEIN"/>
    <property type="match status" value="1"/>
</dbReference>
<dbReference type="STRING" id="1406858.GCA_000710895_00993"/>
<keyword evidence="2" id="KW-0520">NAD</keyword>
<dbReference type="CDD" id="cd12166">
    <property type="entry name" value="2-Hacid_dh_7"/>
    <property type="match status" value="1"/>
</dbReference>
<sequence>MAVAAVRTRGRRPRRIVRTRALRGRTTVTLMATTVLIPDDDGLRAVSALDGVRAVRYEPGGPVPPGGADAEILVPGFLTGSAAAALAWELPKLRLIQLLTAGAEAWVGRIPEGVLLSTARGAHGASTAEWALTGLLTVYREFTEFAVAQREHRWTQHRTDTLHGKRVLIVGAGDLAAEMRRKLAPFDTPVTVVGTRARDGVHGVDELPDLIPHADAVILTVPVTSRTVGMVDADFLARMHDGAILVNAARGPVVRTDALLAELTARRLRAVLDVTDPEPLPADHPLWDAPGLLLTPHVGGSSRGSVERAYAVAVGEIQRYLAGEPLRNLVDGEY</sequence>
<dbReference type="Pfam" id="PF02826">
    <property type="entry name" value="2-Hacid_dh_C"/>
    <property type="match status" value="1"/>
</dbReference>